<proteinExistence type="inferred from homology"/>
<dbReference type="Pfam" id="PF00854">
    <property type="entry name" value="PTR2"/>
    <property type="match status" value="1"/>
</dbReference>
<keyword evidence="6 9" id="KW-1133">Transmembrane helix</keyword>
<feature type="transmembrane region" description="Helical" evidence="9">
    <location>
        <begin position="339"/>
        <end position="357"/>
    </location>
</feature>
<feature type="transmembrane region" description="Helical" evidence="9">
    <location>
        <begin position="369"/>
        <end position="390"/>
    </location>
</feature>
<dbReference type="eggNOG" id="COG3104">
    <property type="taxonomic scope" value="Bacteria"/>
</dbReference>
<feature type="transmembrane region" description="Helical" evidence="9">
    <location>
        <begin position="166"/>
        <end position="189"/>
    </location>
</feature>
<dbReference type="InterPro" id="IPR018456">
    <property type="entry name" value="PTR2_symporter_CS"/>
</dbReference>
<reference evidence="11 12" key="1">
    <citation type="submission" date="2007-03" db="EMBL/GenBank/DDBJ databases">
        <authorList>
            <person name="Heidelberg J."/>
        </authorList>
    </citation>
    <scope>NUCLEOTIDE SEQUENCE [LARGE SCALE GENOMIC DNA]</scope>
    <source>
        <strain evidence="12">ATCC 39541 / Classical Ogawa 395 / O395</strain>
    </source>
</reference>
<keyword evidence="5" id="KW-0653">Protein transport</keyword>
<accession>A0A0H3ALU0</accession>
<feature type="transmembrane region" description="Helical" evidence="9">
    <location>
        <begin position="125"/>
        <end position="145"/>
    </location>
</feature>
<feature type="transmembrane region" description="Helical" evidence="9">
    <location>
        <begin position="236"/>
        <end position="255"/>
    </location>
</feature>
<feature type="transmembrane region" description="Helical" evidence="9">
    <location>
        <begin position="195"/>
        <end position="215"/>
    </location>
</feature>
<dbReference type="Proteomes" id="UP000000249">
    <property type="component" value="Chromosome 1"/>
</dbReference>
<dbReference type="InterPro" id="IPR000109">
    <property type="entry name" value="POT_fam"/>
</dbReference>
<evidence type="ECO:0000256" key="7">
    <source>
        <dbReference type="ARBA" id="ARBA00023136"/>
    </source>
</evidence>
<dbReference type="PATRIC" id="fig|345073.21.peg.972"/>
<dbReference type="AlphaFoldDB" id="A0A0H3ALU0"/>
<dbReference type="GO" id="GO:0035443">
    <property type="term" value="P:tripeptide transmembrane transport"/>
    <property type="evidence" value="ECO:0007669"/>
    <property type="project" value="UniProtKB-ARBA"/>
</dbReference>
<feature type="transmembrane region" description="Helical" evidence="9">
    <location>
        <begin position="71"/>
        <end position="92"/>
    </location>
</feature>
<dbReference type="GO" id="GO:0071916">
    <property type="term" value="F:dipeptide transmembrane transporter activity"/>
    <property type="evidence" value="ECO:0007669"/>
    <property type="project" value="UniProtKB-ARBA"/>
</dbReference>
<dbReference type="PANTHER" id="PTHR23517:SF15">
    <property type="entry name" value="PROTON-DEPENDENT OLIGOPEPTIDE FAMILY TRANSPORT PROTEIN"/>
    <property type="match status" value="1"/>
</dbReference>
<evidence type="ECO:0000256" key="5">
    <source>
        <dbReference type="ARBA" id="ARBA00022856"/>
    </source>
</evidence>
<keyword evidence="4 8" id="KW-0812">Transmembrane</keyword>
<sequence>MTVGASQQTSTIALHNDTGMLMSNLNIFKQPNAFYLIFSIEFWERFGFYGMQAILTVYMVKIMGMDESASFVLFGAFSALVYGFVAIGGWIGDKVIGTKRAITLGAIVMMLGYVLLGLSTADHPLVGPTLIYIAMGFITVGNGLFKANPSSLLAKIYPENDPRLDGAFTMYYMAINLGSFFSMIITPLVAIKMGYGMAFGVSAVGLAITVVNFLFCLRMLKGTGSPADLMPVNKMYLVLVAVGSIIASLVCSYLLQNLTLAHGILVVAGLFILGCYFKEAFSMSGIERAKMLVAFILMLQGVVFFVLYFQMPTSLNFFAINNVEHHIFGFDVAPEQFQALNPFWIMIASPILAATYGKLGDKLAMPFKFAFGMALCALSFLVLSWGTLFANEQGIISSNWLIASYAFQSIGELLVSGLGLAMVAQLVPQRMMGFAMGMWFLTSASAAVIAGWVASLTSTPANVSGATESLHIYGEVFAQIGYVTAGIAIVTFMIAPKLTRICRGESEPLELVTQ</sequence>
<keyword evidence="2 8" id="KW-0813">Transport</keyword>
<comment type="similarity">
    <text evidence="8">Belongs to the major facilitator superfamily. Proton-dependent oligopeptide transporter (POT/PTR) (TC 2.A.17) family.</text>
</comment>
<feature type="transmembrane region" description="Helical" evidence="9">
    <location>
        <begin position="476"/>
        <end position="495"/>
    </location>
</feature>
<feature type="transmembrane region" description="Helical" evidence="9">
    <location>
        <begin position="436"/>
        <end position="456"/>
    </location>
</feature>
<dbReference type="InterPro" id="IPR050171">
    <property type="entry name" value="MFS_Transporters"/>
</dbReference>
<evidence type="ECO:0000256" key="9">
    <source>
        <dbReference type="SAM" id="Phobius"/>
    </source>
</evidence>
<gene>
    <name evidence="11" type="ordered locus">VC0395_A0509</name>
</gene>
<dbReference type="GO" id="GO:0015333">
    <property type="term" value="F:peptide:proton symporter activity"/>
    <property type="evidence" value="ECO:0007669"/>
    <property type="project" value="UniProtKB-ARBA"/>
</dbReference>
<feature type="transmembrane region" description="Helical" evidence="9">
    <location>
        <begin position="101"/>
        <end position="119"/>
    </location>
</feature>
<dbReference type="Gene3D" id="1.20.1250.20">
    <property type="entry name" value="MFS general substrate transporter like domains"/>
    <property type="match status" value="1"/>
</dbReference>
<evidence type="ECO:0000256" key="2">
    <source>
        <dbReference type="ARBA" id="ARBA00022448"/>
    </source>
</evidence>
<dbReference type="InterPro" id="IPR036259">
    <property type="entry name" value="MFS_trans_sf"/>
</dbReference>
<dbReference type="InterPro" id="IPR020846">
    <property type="entry name" value="MFS_dom"/>
</dbReference>
<feature type="transmembrane region" description="Helical" evidence="9">
    <location>
        <begin position="402"/>
        <end position="424"/>
    </location>
</feature>
<dbReference type="KEGG" id="vco:VC0395_A0509"/>
<dbReference type="KEGG" id="vcr:VC395_1003"/>
<organism evidence="11 12">
    <name type="scientific">Vibrio cholerae serotype O1 (strain ATCC 39541 / Classical Ogawa 395 / O395)</name>
    <dbReference type="NCBI Taxonomy" id="345073"/>
    <lineage>
        <taxon>Bacteria</taxon>
        <taxon>Pseudomonadati</taxon>
        <taxon>Pseudomonadota</taxon>
        <taxon>Gammaproteobacteria</taxon>
        <taxon>Vibrionales</taxon>
        <taxon>Vibrionaceae</taxon>
        <taxon>Vibrio</taxon>
    </lineage>
</organism>
<protein>
    <submittedName>
        <fullName evidence="11">Proton/peptide symporter family protein</fullName>
    </submittedName>
</protein>
<dbReference type="NCBIfam" id="NF007137">
    <property type="entry name" value="PRK09584.1"/>
    <property type="match status" value="1"/>
</dbReference>
<evidence type="ECO:0000259" key="10">
    <source>
        <dbReference type="PROSITE" id="PS50850"/>
    </source>
</evidence>
<feature type="transmembrane region" description="Helical" evidence="9">
    <location>
        <begin position="289"/>
        <end position="309"/>
    </location>
</feature>
<feature type="domain" description="Major facilitator superfamily (MFS) profile" evidence="10">
    <location>
        <begin position="33"/>
        <end position="499"/>
    </location>
</feature>
<keyword evidence="3" id="KW-1003">Cell membrane</keyword>
<evidence type="ECO:0000256" key="8">
    <source>
        <dbReference type="RuleBase" id="RU003755"/>
    </source>
</evidence>
<dbReference type="InterPro" id="IPR005279">
    <property type="entry name" value="Dipep/tripep_permease"/>
</dbReference>
<feature type="transmembrane region" description="Helical" evidence="9">
    <location>
        <begin position="261"/>
        <end position="277"/>
    </location>
</feature>
<dbReference type="PROSITE" id="PS01023">
    <property type="entry name" value="PTR2_2"/>
    <property type="match status" value="1"/>
</dbReference>
<dbReference type="EMBL" id="CP000627">
    <property type="protein sequence ID" value="ABQ21461.1"/>
    <property type="molecule type" value="Genomic_DNA"/>
</dbReference>
<dbReference type="PANTHER" id="PTHR23517">
    <property type="entry name" value="RESISTANCE PROTEIN MDTM, PUTATIVE-RELATED-RELATED"/>
    <property type="match status" value="1"/>
</dbReference>
<keyword evidence="5" id="KW-0571">Peptide transport</keyword>
<evidence type="ECO:0000256" key="1">
    <source>
        <dbReference type="ARBA" id="ARBA00004651"/>
    </source>
</evidence>
<dbReference type="GO" id="GO:0005886">
    <property type="term" value="C:plasma membrane"/>
    <property type="evidence" value="ECO:0007669"/>
    <property type="project" value="UniProtKB-SubCell"/>
</dbReference>
<keyword evidence="7 9" id="KW-0472">Membrane</keyword>
<dbReference type="PROSITE" id="PS01022">
    <property type="entry name" value="PTR2_1"/>
    <property type="match status" value="1"/>
</dbReference>
<evidence type="ECO:0000313" key="12">
    <source>
        <dbReference type="Proteomes" id="UP000000249"/>
    </source>
</evidence>
<dbReference type="SUPFAM" id="SSF103473">
    <property type="entry name" value="MFS general substrate transporter"/>
    <property type="match status" value="2"/>
</dbReference>
<dbReference type="FunFam" id="1.20.1250.20:FF:000017">
    <property type="entry name" value="Dipeptide and tripeptide permease A"/>
    <property type="match status" value="1"/>
</dbReference>
<dbReference type="PROSITE" id="PS50850">
    <property type="entry name" value="MFS"/>
    <property type="match status" value="1"/>
</dbReference>
<dbReference type="CDD" id="cd17346">
    <property type="entry name" value="MFS_DtpA_like"/>
    <property type="match status" value="1"/>
</dbReference>
<evidence type="ECO:0000256" key="3">
    <source>
        <dbReference type="ARBA" id="ARBA00022475"/>
    </source>
</evidence>
<dbReference type="OrthoDB" id="9772725at2"/>
<evidence type="ECO:0000256" key="4">
    <source>
        <dbReference type="ARBA" id="ARBA00022692"/>
    </source>
</evidence>
<name>A0A0H3ALU0_VIBC3</name>
<dbReference type="NCBIfam" id="TIGR00924">
    <property type="entry name" value="yjdL_sub1_fam"/>
    <property type="match status" value="1"/>
</dbReference>
<dbReference type="GO" id="GO:0042937">
    <property type="term" value="F:tripeptide transmembrane transporter activity"/>
    <property type="evidence" value="ECO:0007669"/>
    <property type="project" value="UniProtKB-ARBA"/>
</dbReference>
<evidence type="ECO:0000313" key="11">
    <source>
        <dbReference type="EMBL" id="ABQ21461.1"/>
    </source>
</evidence>
<comment type="subcellular location">
    <subcellularLocation>
        <location evidence="1">Cell membrane</location>
        <topology evidence="1">Multi-pass membrane protein</topology>
    </subcellularLocation>
    <subcellularLocation>
        <location evidence="8">Membrane</location>
        <topology evidence="8">Multi-pass membrane protein</topology>
    </subcellularLocation>
</comment>
<evidence type="ECO:0000256" key="6">
    <source>
        <dbReference type="ARBA" id="ARBA00022989"/>
    </source>
</evidence>